<feature type="binding site" evidence="9">
    <location>
        <position position="46"/>
    </location>
    <ligand>
        <name>Mg(2+)</name>
        <dbReference type="ChEBI" id="CHEBI:18420"/>
    </ligand>
</feature>
<keyword evidence="1 9" id="KW-0963">Cytoplasm</keyword>
<dbReference type="EMBL" id="CP117880">
    <property type="protein sequence ID" value="WDF69934.1"/>
    <property type="molecule type" value="Genomic_DNA"/>
</dbReference>
<reference evidence="10 11" key="1">
    <citation type="submission" date="2023-02" db="EMBL/GenBank/DDBJ databases">
        <title>Genome sequence of Sphingobacterium sp. KACC 22765.</title>
        <authorList>
            <person name="Kim S."/>
            <person name="Heo J."/>
            <person name="Kwon S.-W."/>
        </authorList>
    </citation>
    <scope>NUCLEOTIDE SEQUENCE [LARGE SCALE GENOMIC DNA]</scope>
    <source>
        <strain evidence="10 11">KACC 22765</strain>
    </source>
</reference>
<feature type="binding site" evidence="9">
    <location>
        <begin position="101"/>
        <end position="104"/>
    </location>
    <ligand>
        <name>ATP</name>
        <dbReference type="ChEBI" id="CHEBI:30616"/>
    </ligand>
</feature>
<dbReference type="PANTHER" id="PTHR43210">
    <property type="entry name" value="DETHIOBIOTIN SYNTHETASE"/>
    <property type="match status" value="1"/>
</dbReference>
<name>A0ABY7WK21_9SPHI</name>
<evidence type="ECO:0000256" key="5">
    <source>
        <dbReference type="ARBA" id="ARBA00022756"/>
    </source>
</evidence>
<dbReference type="Proteomes" id="UP001221558">
    <property type="component" value="Chromosome"/>
</dbReference>
<evidence type="ECO:0000256" key="1">
    <source>
        <dbReference type="ARBA" id="ARBA00022490"/>
    </source>
</evidence>
<keyword evidence="4 9" id="KW-0547">Nucleotide-binding</keyword>
<comment type="caution">
    <text evidence="9">Lacks conserved residue(s) required for the propagation of feature annotation.</text>
</comment>
<dbReference type="InterPro" id="IPR004472">
    <property type="entry name" value="DTB_synth_BioD"/>
</dbReference>
<evidence type="ECO:0000313" key="10">
    <source>
        <dbReference type="EMBL" id="WDF69934.1"/>
    </source>
</evidence>
<comment type="catalytic activity">
    <reaction evidence="8">
        <text>(7R,8S)-8-amino-7-(carboxyamino)nonanoate + ATP = (4R,5S)-dethiobiotin + ADP + phosphate + H(+)</text>
        <dbReference type="Rhea" id="RHEA:63684"/>
        <dbReference type="ChEBI" id="CHEBI:15378"/>
        <dbReference type="ChEBI" id="CHEBI:30616"/>
        <dbReference type="ChEBI" id="CHEBI:43474"/>
        <dbReference type="ChEBI" id="CHEBI:149470"/>
        <dbReference type="ChEBI" id="CHEBI:149473"/>
        <dbReference type="ChEBI" id="CHEBI:456216"/>
    </reaction>
</comment>
<comment type="subunit">
    <text evidence="9">Homodimer.</text>
</comment>
<feature type="binding site" evidence="9">
    <location>
        <position position="19"/>
    </location>
    <ligand>
        <name>Mg(2+)</name>
        <dbReference type="ChEBI" id="CHEBI:18420"/>
    </ligand>
</feature>
<evidence type="ECO:0000256" key="9">
    <source>
        <dbReference type="HAMAP-Rule" id="MF_00336"/>
    </source>
</evidence>
<keyword evidence="5 9" id="KW-0093">Biotin biosynthesis</keyword>
<feature type="active site" evidence="9">
    <location>
        <position position="35"/>
    </location>
</feature>
<dbReference type="RefSeq" id="WP_274268642.1">
    <property type="nucleotide sequence ID" value="NZ_CP117880.1"/>
</dbReference>
<dbReference type="Gene3D" id="3.40.50.300">
    <property type="entry name" value="P-loop containing nucleotide triphosphate hydrolases"/>
    <property type="match status" value="1"/>
</dbReference>
<evidence type="ECO:0000256" key="6">
    <source>
        <dbReference type="ARBA" id="ARBA00022840"/>
    </source>
</evidence>
<feature type="binding site" evidence="9">
    <location>
        <begin position="15"/>
        <end position="20"/>
    </location>
    <ligand>
        <name>ATP</name>
        <dbReference type="ChEBI" id="CHEBI:30616"/>
    </ligand>
</feature>
<evidence type="ECO:0000256" key="8">
    <source>
        <dbReference type="ARBA" id="ARBA00047386"/>
    </source>
</evidence>
<dbReference type="EC" id="6.3.3.3" evidence="9"/>
<evidence type="ECO:0000256" key="2">
    <source>
        <dbReference type="ARBA" id="ARBA00022598"/>
    </source>
</evidence>
<evidence type="ECO:0000256" key="3">
    <source>
        <dbReference type="ARBA" id="ARBA00022723"/>
    </source>
</evidence>
<dbReference type="SUPFAM" id="SSF52540">
    <property type="entry name" value="P-loop containing nucleoside triphosphate hydrolases"/>
    <property type="match status" value="1"/>
</dbReference>
<protein>
    <recommendedName>
        <fullName evidence="9">ATP-dependent dethiobiotin synthetase BioD</fullName>
        <ecNumber evidence="9">6.3.3.3</ecNumber>
    </recommendedName>
    <alternativeName>
        <fullName evidence="9">DTB synthetase</fullName>
        <shortName evidence="9">DTBS</shortName>
    </alternativeName>
    <alternativeName>
        <fullName evidence="9">Dethiobiotin synthase</fullName>
    </alternativeName>
</protein>
<evidence type="ECO:0000313" key="11">
    <source>
        <dbReference type="Proteomes" id="UP001221558"/>
    </source>
</evidence>
<comment type="function">
    <text evidence="9">Catalyzes a mechanistically unusual reaction, the ATP-dependent insertion of CO2 between the N7 and N8 nitrogen atoms of 7,8-diaminopelargonic acid (DAPA, also called 7,8-diammoniononanoate) to form a ureido ring.</text>
</comment>
<keyword evidence="7 9" id="KW-0460">Magnesium</keyword>
<dbReference type="PIRSF" id="PIRSF006755">
    <property type="entry name" value="DTB_synth"/>
    <property type="match status" value="1"/>
</dbReference>
<dbReference type="InterPro" id="IPR027417">
    <property type="entry name" value="P-loop_NTPase"/>
</dbReference>
<dbReference type="Pfam" id="PF13500">
    <property type="entry name" value="AAA_26"/>
    <property type="match status" value="1"/>
</dbReference>
<evidence type="ECO:0000256" key="7">
    <source>
        <dbReference type="ARBA" id="ARBA00022842"/>
    </source>
</evidence>
<gene>
    <name evidence="9 10" type="primary">bioD</name>
    <name evidence="10" type="ORF">PQ465_06035</name>
</gene>
<dbReference type="HAMAP" id="MF_00336">
    <property type="entry name" value="BioD"/>
    <property type="match status" value="1"/>
</dbReference>
<dbReference type="PANTHER" id="PTHR43210:SF2">
    <property type="entry name" value="ATP-DEPENDENT DETHIOBIOTIN SYNTHETASE BIOD 2"/>
    <property type="match status" value="1"/>
</dbReference>
<organism evidence="10 11">
    <name type="scientific">Sphingobacterium oryzagri</name>
    <dbReference type="NCBI Taxonomy" id="3025669"/>
    <lineage>
        <taxon>Bacteria</taxon>
        <taxon>Pseudomonadati</taxon>
        <taxon>Bacteroidota</taxon>
        <taxon>Sphingobacteriia</taxon>
        <taxon>Sphingobacteriales</taxon>
        <taxon>Sphingobacteriaceae</taxon>
        <taxon>Sphingobacterium</taxon>
    </lineage>
</organism>
<comment type="pathway">
    <text evidence="9">Cofactor biosynthesis; biotin biosynthesis; biotin from 7,8-diaminononanoate: step 1/2.</text>
</comment>
<keyword evidence="6 9" id="KW-0067">ATP-binding</keyword>
<keyword evidence="3 9" id="KW-0479">Metal-binding</keyword>
<keyword evidence="2 9" id="KW-0436">Ligase</keyword>
<accession>A0ABY7WK21</accession>
<comment type="subcellular location">
    <subcellularLocation>
        <location evidence="9">Cytoplasm</location>
    </subcellularLocation>
</comment>
<dbReference type="GO" id="GO:0004141">
    <property type="term" value="F:dethiobiotin synthase activity"/>
    <property type="evidence" value="ECO:0007669"/>
    <property type="project" value="UniProtKB-EC"/>
</dbReference>
<proteinExistence type="inferred from homology"/>
<comment type="catalytic activity">
    <reaction evidence="9">
        <text>(7R,8S)-7,8-diammoniononanoate + CO2 + ATP = (4R,5S)-dethiobiotin + ADP + phosphate + 3 H(+)</text>
        <dbReference type="Rhea" id="RHEA:15805"/>
        <dbReference type="ChEBI" id="CHEBI:15378"/>
        <dbReference type="ChEBI" id="CHEBI:16526"/>
        <dbReference type="ChEBI" id="CHEBI:30616"/>
        <dbReference type="ChEBI" id="CHEBI:43474"/>
        <dbReference type="ChEBI" id="CHEBI:149469"/>
        <dbReference type="ChEBI" id="CHEBI:149473"/>
        <dbReference type="ChEBI" id="CHEBI:456216"/>
        <dbReference type="EC" id="6.3.3.3"/>
    </reaction>
</comment>
<comment type="similarity">
    <text evidence="9">Belongs to the dethiobiotin synthetase family.</text>
</comment>
<dbReference type="CDD" id="cd03109">
    <property type="entry name" value="DTBS"/>
    <property type="match status" value="1"/>
</dbReference>
<feature type="binding site" evidence="9">
    <location>
        <position position="101"/>
    </location>
    <ligand>
        <name>Mg(2+)</name>
        <dbReference type="ChEBI" id="CHEBI:18420"/>
    </ligand>
</feature>
<keyword evidence="11" id="KW-1185">Reference proteome</keyword>
<feature type="binding site" evidence="9">
    <location>
        <position position="46"/>
    </location>
    <ligand>
        <name>ATP</name>
        <dbReference type="ChEBI" id="CHEBI:30616"/>
    </ligand>
</feature>
<dbReference type="NCBIfam" id="TIGR00347">
    <property type="entry name" value="bioD"/>
    <property type="match status" value="1"/>
</dbReference>
<comment type="cofactor">
    <cofactor evidence="9">
        <name>Mg(2+)</name>
        <dbReference type="ChEBI" id="CHEBI:18420"/>
    </cofactor>
</comment>
<evidence type="ECO:0000256" key="4">
    <source>
        <dbReference type="ARBA" id="ARBA00022741"/>
    </source>
</evidence>
<sequence length="206" mass="22801">MATVKKWFITGIGTGIGKTFVSTILAQYLKADYWKPVQSGDLDCRDSFSLAAGVSYDIRIHPERYALQASVSPHQAAAMENITIHVDDFKLPETENHLIVEGAGGLFVPLNEEEYMIDLIKELALPVVLVIQDYLGCINHSVLSLEALRSREIDLAAVVFNGDFNPYTEDLLRKKITEKVPVITLPTLHKLTKEGIEIAAEGLHIA</sequence>
<feature type="binding site" evidence="9">
    <location>
        <position position="39"/>
    </location>
    <ligand>
        <name>substrate</name>
    </ligand>
</feature>